<keyword evidence="9" id="KW-1185">Reference proteome</keyword>
<dbReference type="InterPro" id="IPR051612">
    <property type="entry name" value="Teichoic_Acid_Biosynth"/>
</dbReference>
<evidence type="ECO:0000313" key="8">
    <source>
        <dbReference type="EMBL" id="EOR70662.1"/>
    </source>
</evidence>
<dbReference type="Gene3D" id="3.90.550.10">
    <property type="entry name" value="Spore Coat Polysaccharide Biosynthesis Protein SpsA, Chain A"/>
    <property type="match status" value="1"/>
</dbReference>
<name>A0A9P2T8X4_THEFU</name>
<dbReference type="Proteomes" id="UP000014184">
    <property type="component" value="Unassembled WGS sequence"/>
</dbReference>
<dbReference type="Pfam" id="PF00535">
    <property type="entry name" value="Glycos_transf_2"/>
    <property type="match status" value="1"/>
</dbReference>
<dbReference type="Pfam" id="PF04464">
    <property type="entry name" value="Glyphos_transf"/>
    <property type="match status" value="1"/>
</dbReference>
<evidence type="ECO:0000259" key="7">
    <source>
        <dbReference type="Pfam" id="PF00535"/>
    </source>
</evidence>
<gene>
    <name evidence="8" type="ORF">TM51_11200</name>
</gene>
<dbReference type="EMBL" id="AOSG01000061">
    <property type="protein sequence ID" value="EOR70662.1"/>
    <property type="molecule type" value="Genomic_DNA"/>
</dbReference>
<dbReference type="InterPro" id="IPR043148">
    <property type="entry name" value="TagF_C"/>
</dbReference>
<dbReference type="InterPro" id="IPR007554">
    <property type="entry name" value="Glycerophosphate_synth"/>
</dbReference>
<evidence type="ECO:0000256" key="2">
    <source>
        <dbReference type="ARBA" id="ARBA00010488"/>
    </source>
</evidence>
<dbReference type="CDD" id="cd00761">
    <property type="entry name" value="Glyco_tranf_GTA_type"/>
    <property type="match status" value="1"/>
</dbReference>
<accession>A0A9P2T8X4</accession>
<comment type="subcellular location">
    <subcellularLocation>
        <location evidence="1">Cell membrane</location>
        <topology evidence="1">Peripheral membrane protein</topology>
    </subcellularLocation>
</comment>
<dbReference type="InterPro" id="IPR001173">
    <property type="entry name" value="Glyco_trans_2-like"/>
</dbReference>
<dbReference type="InterPro" id="IPR043149">
    <property type="entry name" value="TagF_N"/>
</dbReference>
<dbReference type="GO" id="GO:0019350">
    <property type="term" value="P:teichoic acid biosynthetic process"/>
    <property type="evidence" value="ECO:0007669"/>
    <property type="project" value="UniProtKB-KW"/>
</dbReference>
<reference evidence="8 9" key="1">
    <citation type="journal article" date="2013" name="Genome Announc.">
        <title>Draft Genome Sequence of the Lignocellulose Decomposer Thermobifida fusca Strain TM51.</title>
        <authorList>
            <person name="Toth A."/>
            <person name="Barna T."/>
            <person name="Nagy I."/>
            <person name="Horvath B."/>
            <person name="Nagy I."/>
            <person name="Tancsics A."/>
            <person name="Kriszt B."/>
            <person name="Baka E."/>
            <person name="Fekete C."/>
            <person name="Kukolya J."/>
        </authorList>
    </citation>
    <scope>NUCLEOTIDE SEQUENCE [LARGE SCALE GENOMIC DNA]</scope>
    <source>
        <strain evidence="8 9">TM51</strain>
    </source>
</reference>
<evidence type="ECO:0000256" key="3">
    <source>
        <dbReference type="ARBA" id="ARBA00022475"/>
    </source>
</evidence>
<feature type="domain" description="Glycosyltransferase 2-like" evidence="7">
    <location>
        <begin position="5"/>
        <end position="142"/>
    </location>
</feature>
<dbReference type="PANTHER" id="PTHR37316">
    <property type="entry name" value="TEICHOIC ACID GLYCEROL-PHOSPHATE PRIMASE"/>
    <property type="match status" value="1"/>
</dbReference>
<dbReference type="RefSeq" id="WP_011292601.1">
    <property type="nucleotide sequence ID" value="NZ_AOSG01000061.1"/>
</dbReference>
<sequence>MVDVSVVVIVYNDEKRLPTAVQSVLNQALRSVEAVIVDDHSSDGSFAVAQRFAERYPDRVRAFRLPSNSGGCGQPRNYGIERAAGRYVMFLDSDDELDRNACRAMVRAIETTGADFVSGLCVRVHTTPRGRKEKPWYRWIYRQTRVLDSLTDDPDPLVWDTLATNKCYRRSFLLNHRLRFPTGIAYEDFLFTARAWLAARRVALIPNTVYYWHVSDSPERRSITQRRDEIGNLADRLAMHREIDALLAERGLDTVHLAKSVKFLKHDLVLHLRDLPLRTEEYRRSFLDLVGPYVAHLPTEAYHQLRPLQAICAYLVAQGDGDALLPAADALINPHKTAVPLAEREGRIYWSTRHLNDPLGRELLDVTDLGYHLKPLHKLAPRTVVTGQRVDGRWLRLSGRVTNPLGRIPTPTSSRVRGRLELTARRAGWRVFRFPLRQLVHRGDHLTWAADLDLGRVFHPIGIVDHVWDLRLVMDIDGTRVRSRLTVVHPDLDTAPLPVQPLLPGLGADQVVAEVSAKGHLALRVVPSTAVQHRARTALVAAAGTPAGRRSRALLATARRVPRLLASEQNKRWLYHTVLCRLPRHRGLAVFESHLGQRYSDSPRAIYEELRRRDLPMTAVWSYAHTPDGFPRDAVLVRRWSLRYLVALARAEYWIDNQGFPSGLRKPAHTTYLQTWHGSALKRMGFDEPEVQLRSRAARDRLRADLGRFDAFCVRSHHDMETLIPAFRLNPAVALPVGYPRNDALVRQRQQEERTGRRTYPRIGAAPHLPDHRRILLYAPTFRGRPRRRTAVRPLFDLAAFAREFGDQYVLLVRSHYLERLVVPPSAAEAVIDVSAEHDTTPLLAAADALITDYSSVMFDYVLLDRPMIYYVPDYDDYVHHARGTYFSLAEVAPGPLAFTEEELFAALRELDTADTEYVKARRAFAERFAAYDTGTAARAIVDRFFLQEGRR</sequence>
<protein>
    <submittedName>
        <fullName evidence="8">CDP-glycerol:poly(Glycerophosphate) glycerophosphotransferase</fullName>
    </submittedName>
</protein>
<evidence type="ECO:0000256" key="1">
    <source>
        <dbReference type="ARBA" id="ARBA00004202"/>
    </source>
</evidence>
<dbReference type="Gene3D" id="3.40.50.12580">
    <property type="match status" value="1"/>
</dbReference>
<dbReference type="GO" id="GO:0047355">
    <property type="term" value="F:CDP-glycerol glycerophosphotransferase activity"/>
    <property type="evidence" value="ECO:0007669"/>
    <property type="project" value="InterPro"/>
</dbReference>
<dbReference type="InterPro" id="IPR029044">
    <property type="entry name" value="Nucleotide-diphossugar_trans"/>
</dbReference>
<dbReference type="SUPFAM" id="SSF53756">
    <property type="entry name" value="UDP-Glycosyltransferase/glycogen phosphorylase"/>
    <property type="match status" value="1"/>
</dbReference>
<keyword evidence="4" id="KW-0808">Transferase</keyword>
<keyword evidence="5" id="KW-0777">Teichoic acid biosynthesis</keyword>
<dbReference type="Gene3D" id="3.40.50.11820">
    <property type="match status" value="1"/>
</dbReference>
<dbReference type="GO" id="GO:0005886">
    <property type="term" value="C:plasma membrane"/>
    <property type="evidence" value="ECO:0007669"/>
    <property type="project" value="UniProtKB-SubCell"/>
</dbReference>
<dbReference type="PANTHER" id="PTHR37316:SF3">
    <property type="entry name" value="TEICHOIC ACID GLYCEROL-PHOSPHATE TRANSFERASE"/>
    <property type="match status" value="1"/>
</dbReference>
<proteinExistence type="inferred from homology"/>
<evidence type="ECO:0000256" key="6">
    <source>
        <dbReference type="ARBA" id="ARBA00023136"/>
    </source>
</evidence>
<evidence type="ECO:0000256" key="4">
    <source>
        <dbReference type="ARBA" id="ARBA00022679"/>
    </source>
</evidence>
<comment type="similarity">
    <text evidence="2">Belongs to the CDP-glycerol glycerophosphotransferase family.</text>
</comment>
<dbReference type="SUPFAM" id="SSF53448">
    <property type="entry name" value="Nucleotide-diphospho-sugar transferases"/>
    <property type="match status" value="1"/>
</dbReference>
<keyword evidence="6" id="KW-0472">Membrane</keyword>
<keyword evidence="3" id="KW-1003">Cell membrane</keyword>
<evidence type="ECO:0000313" key="9">
    <source>
        <dbReference type="Proteomes" id="UP000014184"/>
    </source>
</evidence>
<comment type="caution">
    <text evidence="8">The sequence shown here is derived from an EMBL/GenBank/DDBJ whole genome shotgun (WGS) entry which is preliminary data.</text>
</comment>
<organism evidence="8 9">
    <name type="scientific">Thermobifida fusca TM51</name>
    <dbReference type="NCBI Taxonomy" id="1169414"/>
    <lineage>
        <taxon>Bacteria</taxon>
        <taxon>Bacillati</taxon>
        <taxon>Actinomycetota</taxon>
        <taxon>Actinomycetes</taxon>
        <taxon>Streptosporangiales</taxon>
        <taxon>Nocardiopsidaceae</taxon>
        <taxon>Thermobifida</taxon>
    </lineage>
</organism>
<evidence type="ECO:0000256" key="5">
    <source>
        <dbReference type="ARBA" id="ARBA00022944"/>
    </source>
</evidence>
<dbReference type="AlphaFoldDB" id="A0A9P2T8X4"/>